<keyword evidence="2" id="KW-0472">Membrane</keyword>
<keyword evidence="2" id="KW-0812">Transmembrane</keyword>
<feature type="transmembrane region" description="Helical" evidence="2">
    <location>
        <begin position="46"/>
        <end position="74"/>
    </location>
</feature>
<feature type="signal peptide" evidence="3">
    <location>
        <begin position="1"/>
        <end position="17"/>
    </location>
</feature>
<keyword evidence="3" id="KW-0732">Signal</keyword>
<gene>
    <name evidence="4" type="ORF">LSP00402_LOCUS1595</name>
    <name evidence="5" type="ORF">LSP00402_LOCUS1596</name>
</gene>
<evidence type="ECO:0000256" key="3">
    <source>
        <dbReference type="SAM" id="SignalP"/>
    </source>
</evidence>
<dbReference type="AlphaFoldDB" id="A0A7S2THN3"/>
<accession>A0A7S2THN3</accession>
<sequence>MIQILLSLLAFVLSSSASVVPTASPTTKIEQYRPRFRRGSGKSGGGGLGTGIVAIMSAIVIAGIVLMSLACLNYRMRSRAAERRRVEFEQTSHPARMETETEVVENEGEMAGDDAQDP</sequence>
<organism evidence="4">
    <name type="scientific">Lotharella oceanica</name>
    <dbReference type="NCBI Taxonomy" id="641309"/>
    <lineage>
        <taxon>Eukaryota</taxon>
        <taxon>Sar</taxon>
        <taxon>Rhizaria</taxon>
        <taxon>Cercozoa</taxon>
        <taxon>Chlorarachniophyceae</taxon>
        <taxon>Lotharella</taxon>
    </lineage>
</organism>
<dbReference type="EMBL" id="HBHP01002446">
    <property type="protein sequence ID" value="CAD9747055.1"/>
    <property type="molecule type" value="Transcribed_RNA"/>
</dbReference>
<evidence type="ECO:0000256" key="2">
    <source>
        <dbReference type="SAM" id="Phobius"/>
    </source>
</evidence>
<evidence type="ECO:0000313" key="4">
    <source>
        <dbReference type="EMBL" id="CAD9747053.1"/>
    </source>
</evidence>
<feature type="chain" id="PRO_5036212034" evidence="3">
    <location>
        <begin position="18"/>
        <end position="118"/>
    </location>
</feature>
<protein>
    <submittedName>
        <fullName evidence="4">Uncharacterized protein</fullName>
    </submittedName>
</protein>
<evidence type="ECO:0000313" key="5">
    <source>
        <dbReference type="EMBL" id="CAD9747055.1"/>
    </source>
</evidence>
<reference evidence="4" key="1">
    <citation type="submission" date="2021-01" db="EMBL/GenBank/DDBJ databases">
        <authorList>
            <person name="Corre E."/>
            <person name="Pelletier E."/>
            <person name="Niang G."/>
            <person name="Scheremetjew M."/>
            <person name="Finn R."/>
            <person name="Kale V."/>
            <person name="Holt S."/>
            <person name="Cochrane G."/>
            <person name="Meng A."/>
            <person name="Brown T."/>
            <person name="Cohen L."/>
        </authorList>
    </citation>
    <scope>NUCLEOTIDE SEQUENCE</scope>
    <source>
        <strain evidence="4">CCMP622</strain>
    </source>
</reference>
<feature type="compositionally biased region" description="Acidic residues" evidence="1">
    <location>
        <begin position="100"/>
        <end position="118"/>
    </location>
</feature>
<dbReference type="EMBL" id="HBHP01002445">
    <property type="protein sequence ID" value="CAD9747053.1"/>
    <property type="molecule type" value="Transcribed_RNA"/>
</dbReference>
<feature type="region of interest" description="Disordered" evidence="1">
    <location>
        <begin position="83"/>
        <end position="118"/>
    </location>
</feature>
<proteinExistence type="predicted"/>
<keyword evidence="2" id="KW-1133">Transmembrane helix</keyword>
<name>A0A7S2THN3_9EUKA</name>
<feature type="compositionally biased region" description="Basic and acidic residues" evidence="1">
    <location>
        <begin position="83"/>
        <end position="99"/>
    </location>
</feature>
<evidence type="ECO:0000256" key="1">
    <source>
        <dbReference type="SAM" id="MobiDB-lite"/>
    </source>
</evidence>